<sequence>MMLLAFYFFFMPQIYHYSKHVSYLSFKNFLQSERADSYNTQKVFQELWKKSEHFLLKIFSLEENDIFDIYTKKIDKLIKTNHFDRLYNLLNDFYNYINYRNELFLINNTLLYFLDFHFRIWDKKNISKGDIQESLSLINYIIEKIEVISLKNKRNSEFNMFIKSLKMHIEYVNYHYKDKFNAYIDYLFQSFSFTLFRNIQLSYSKHNWKNIFPEEWKISKDKIKNKKPIAAAFFDNFTIFINNHFYDMNKELELSIKNIIQGIFDNFEPNLLARLLFFILSQPISDNQILKENIETLIINLKSFELTQFNIDEKNSSQTVKNQIRDYKNISEKNTYEFMRYMFPNLFKPDILNSVINYLKELKNRYQKEPAAYYNIESYINILENMTEKK</sequence>
<organism evidence="1 2">
    <name type="scientific">Candidatus Mcinerneyibacterium aminivorans</name>
    <dbReference type="NCBI Taxonomy" id="2703815"/>
    <lineage>
        <taxon>Bacteria</taxon>
        <taxon>Candidatus Macinerneyibacteriota</taxon>
        <taxon>Candidatus Mcinerneyibacteria</taxon>
        <taxon>Candidatus Mcinerneyibacteriales</taxon>
        <taxon>Candidatus Mcinerneyibacteriaceae</taxon>
        <taxon>Candidatus Mcinerneyibacterium</taxon>
    </lineage>
</organism>
<keyword evidence="2" id="KW-1185">Reference proteome</keyword>
<comment type="caution">
    <text evidence="1">The sequence shown here is derived from an EMBL/GenBank/DDBJ whole genome shotgun (WGS) entry which is preliminary data.</text>
</comment>
<evidence type="ECO:0000313" key="1">
    <source>
        <dbReference type="EMBL" id="TYB31506.1"/>
    </source>
</evidence>
<protein>
    <submittedName>
        <fullName evidence="1">Uncharacterized protein</fullName>
    </submittedName>
</protein>
<dbReference type="EMBL" id="VSIX01000033">
    <property type="protein sequence ID" value="TYB31506.1"/>
    <property type="molecule type" value="Genomic_DNA"/>
</dbReference>
<name>A0A5D0MER1_9BACT</name>
<dbReference type="AlphaFoldDB" id="A0A5D0MER1"/>
<gene>
    <name evidence="1" type="ORF">FXF47_04090</name>
</gene>
<proteinExistence type="predicted"/>
<evidence type="ECO:0000313" key="2">
    <source>
        <dbReference type="Proteomes" id="UP000324143"/>
    </source>
</evidence>
<reference evidence="1" key="1">
    <citation type="submission" date="2019-08" db="EMBL/GenBank/DDBJ databases">
        <title>Genomic characterization of a novel candidate phylum (ARYD3) from a high temperature, high salinity tertiary oil reservoir in north central Oklahoma, USA.</title>
        <authorList>
            <person name="Youssef N.H."/>
            <person name="Yadav A."/>
            <person name="Elshahed M.S."/>
        </authorList>
    </citation>
    <scope>NUCLEOTIDE SEQUENCE [LARGE SCALE GENOMIC DNA]</scope>
    <source>
        <strain evidence="1">ARYD3</strain>
    </source>
</reference>
<accession>A0A5D0MER1</accession>
<dbReference type="Proteomes" id="UP000324143">
    <property type="component" value="Unassembled WGS sequence"/>
</dbReference>